<organism evidence="1 2">
    <name type="scientific">Pedosphaera parvula (strain Ellin514)</name>
    <dbReference type="NCBI Taxonomy" id="320771"/>
    <lineage>
        <taxon>Bacteria</taxon>
        <taxon>Pseudomonadati</taxon>
        <taxon>Verrucomicrobiota</taxon>
        <taxon>Pedosphaerae</taxon>
        <taxon>Pedosphaerales</taxon>
        <taxon>Pedosphaeraceae</taxon>
        <taxon>Pedosphaera</taxon>
    </lineage>
</organism>
<protein>
    <submittedName>
        <fullName evidence="1">Uncharacterized protein</fullName>
    </submittedName>
</protein>
<sequence>MADQEISKPSKWKLGDITLEMDGGGEVRGLKQQNPELNLLYTLARAKIDGLAQCALDLIFCWGHKTFDTEDALAAYSENPLENPPERYLSLFKEVDWTCNGPPHALRVILLAGSKGESDKQLLLQILNTLSEDFRDAAVYAASSFRDREFVEAVSRIAMSVTEQSAMATGEMRAFVICFKRWMEREVVSLEDIERMLISFEQPGSDLMSARRLINHIVCLGWNRVPYTQG</sequence>
<comment type="caution">
    <text evidence="1">The sequence shown here is derived from an EMBL/GenBank/DDBJ whole genome shotgun (WGS) entry which is preliminary data.</text>
</comment>
<evidence type="ECO:0000313" key="2">
    <source>
        <dbReference type="Proteomes" id="UP000003688"/>
    </source>
</evidence>
<dbReference type="RefSeq" id="WP_007418150.1">
    <property type="nucleotide sequence ID" value="NZ_ABOX02000056.1"/>
</dbReference>
<dbReference type="EMBL" id="ABOX02000056">
    <property type="protein sequence ID" value="EEF57847.1"/>
    <property type="molecule type" value="Genomic_DNA"/>
</dbReference>
<keyword evidence="2" id="KW-1185">Reference proteome</keyword>
<accession>B9XQR5</accession>
<dbReference type="Proteomes" id="UP000003688">
    <property type="component" value="Unassembled WGS sequence"/>
</dbReference>
<dbReference type="AlphaFoldDB" id="B9XQR5"/>
<evidence type="ECO:0000313" key="1">
    <source>
        <dbReference type="EMBL" id="EEF57847.1"/>
    </source>
</evidence>
<proteinExistence type="predicted"/>
<reference evidence="1 2" key="1">
    <citation type="journal article" date="2011" name="J. Bacteriol.">
        <title>Genome sequence of 'Pedosphaera parvula' Ellin514, an aerobic Verrucomicrobial isolate from pasture soil.</title>
        <authorList>
            <person name="Kant R."/>
            <person name="van Passel M.W."/>
            <person name="Sangwan P."/>
            <person name="Palva A."/>
            <person name="Lucas S."/>
            <person name="Copeland A."/>
            <person name="Lapidus A."/>
            <person name="Glavina Del Rio T."/>
            <person name="Dalin E."/>
            <person name="Tice H."/>
            <person name="Bruce D."/>
            <person name="Goodwin L."/>
            <person name="Pitluck S."/>
            <person name="Chertkov O."/>
            <person name="Larimer F.W."/>
            <person name="Land M.L."/>
            <person name="Hauser L."/>
            <person name="Brettin T.S."/>
            <person name="Detter J.C."/>
            <person name="Han S."/>
            <person name="de Vos W.M."/>
            <person name="Janssen P.H."/>
            <person name="Smidt H."/>
        </authorList>
    </citation>
    <scope>NUCLEOTIDE SEQUENCE [LARGE SCALE GENOMIC DNA]</scope>
    <source>
        <strain evidence="1 2">Ellin514</strain>
    </source>
</reference>
<name>B9XQR5_PEDPL</name>
<gene>
    <name evidence="1" type="ORF">Cflav_PD0829</name>
</gene>